<proteinExistence type="inferred from homology"/>
<evidence type="ECO:0000259" key="2">
    <source>
        <dbReference type="PROSITE" id="PS50164"/>
    </source>
</evidence>
<evidence type="ECO:0000313" key="3">
    <source>
        <dbReference type="EMBL" id="QQP92471.1"/>
    </source>
</evidence>
<dbReference type="CDD" id="cd10448">
    <property type="entry name" value="GIY-YIG_unchar_3"/>
    <property type="match status" value="1"/>
</dbReference>
<dbReference type="Pfam" id="PF01541">
    <property type="entry name" value="GIY-YIG"/>
    <property type="match status" value="1"/>
</dbReference>
<comment type="similarity">
    <text evidence="1">Belongs to the UPF0213 family.</text>
</comment>
<dbReference type="Proteomes" id="UP000595197">
    <property type="component" value="Chromosome"/>
</dbReference>
<reference evidence="3" key="1">
    <citation type="submission" date="2021-02" db="EMBL/GenBank/DDBJ databases">
        <title>Skermanella TT6 skin isolate.</title>
        <authorList>
            <person name="Lee K."/>
            <person name="Ganzorig M."/>
        </authorList>
    </citation>
    <scope>NUCLEOTIDE SEQUENCE</scope>
    <source>
        <strain evidence="3">TT6</strain>
    </source>
</reference>
<dbReference type="PANTHER" id="PTHR34477">
    <property type="entry name" value="UPF0213 PROTEIN YHBQ"/>
    <property type="match status" value="1"/>
</dbReference>
<feature type="domain" description="GIY-YIG" evidence="2">
    <location>
        <begin position="3"/>
        <end position="79"/>
    </location>
</feature>
<dbReference type="InterPro" id="IPR050190">
    <property type="entry name" value="UPF0213_domain"/>
</dbReference>
<name>A0ABX7BDK4_9PROT</name>
<accession>A0ABX7BDK4</accession>
<dbReference type="InterPro" id="IPR035901">
    <property type="entry name" value="GIY-YIG_endonuc_sf"/>
</dbReference>
<keyword evidence="4" id="KW-1185">Reference proteome</keyword>
<protein>
    <submittedName>
        <fullName evidence="3">GIY-YIG nuclease family protein</fullName>
    </submittedName>
</protein>
<evidence type="ECO:0000313" key="4">
    <source>
        <dbReference type="Proteomes" id="UP000595197"/>
    </source>
</evidence>
<dbReference type="Gene3D" id="3.40.1440.10">
    <property type="entry name" value="GIY-YIG endonuclease"/>
    <property type="match status" value="1"/>
</dbReference>
<dbReference type="SMART" id="SM00465">
    <property type="entry name" value="GIYc"/>
    <property type="match status" value="1"/>
</dbReference>
<dbReference type="InterPro" id="IPR000305">
    <property type="entry name" value="GIY-YIG_endonuc"/>
</dbReference>
<dbReference type="EMBL" id="CP067420">
    <property type="protein sequence ID" value="QQP92471.1"/>
    <property type="molecule type" value="Genomic_DNA"/>
</dbReference>
<sequence length="97" mass="11670">MEAGAWVYIMTNRPNGTLYVGVTTNLARRVHEHREGAYDGFTMRYGLNRLVWVERHDEILRAVQREKNIKHWSRAWKVLLILKDNPEWDDLYDRLNM</sequence>
<organism evidence="3 4">
    <name type="scientific">Skermanella cutis</name>
    <dbReference type="NCBI Taxonomy" id="2775420"/>
    <lineage>
        <taxon>Bacteria</taxon>
        <taxon>Pseudomonadati</taxon>
        <taxon>Pseudomonadota</taxon>
        <taxon>Alphaproteobacteria</taxon>
        <taxon>Rhodospirillales</taxon>
        <taxon>Azospirillaceae</taxon>
        <taxon>Skermanella</taxon>
    </lineage>
</organism>
<dbReference type="SUPFAM" id="SSF82771">
    <property type="entry name" value="GIY-YIG endonuclease"/>
    <property type="match status" value="1"/>
</dbReference>
<dbReference type="PROSITE" id="PS50164">
    <property type="entry name" value="GIY_YIG"/>
    <property type="match status" value="1"/>
</dbReference>
<evidence type="ECO:0000256" key="1">
    <source>
        <dbReference type="ARBA" id="ARBA00007435"/>
    </source>
</evidence>
<dbReference type="PANTHER" id="PTHR34477:SF5">
    <property type="entry name" value="BSL5627 PROTEIN"/>
    <property type="match status" value="1"/>
</dbReference>
<gene>
    <name evidence="3" type="ORF">IGS68_16440</name>
</gene>